<proteinExistence type="predicted"/>
<evidence type="ECO:0000313" key="11">
    <source>
        <dbReference type="Proteomes" id="UP000674938"/>
    </source>
</evidence>
<keyword evidence="8" id="KW-0812">Transmembrane</keyword>
<dbReference type="InterPro" id="IPR004358">
    <property type="entry name" value="Sig_transdc_His_kin-like_C"/>
</dbReference>
<keyword evidence="11" id="KW-1185">Reference proteome</keyword>
<dbReference type="InterPro" id="IPR036890">
    <property type="entry name" value="HATPase_C_sf"/>
</dbReference>
<reference evidence="10" key="1">
    <citation type="submission" date="2020-12" db="EMBL/GenBank/DDBJ databases">
        <title>Vagococcus allomyrinae sp. nov. and Enterococcus lavae sp. nov., isolated from the larvae of Allomyrina dichotoma.</title>
        <authorList>
            <person name="Lee S.D."/>
        </authorList>
    </citation>
    <scope>NUCLEOTIDE SEQUENCE</scope>
    <source>
        <strain evidence="10">BWB3-3</strain>
    </source>
</reference>
<comment type="subcellular location">
    <subcellularLocation>
        <location evidence="2">Membrane</location>
    </subcellularLocation>
</comment>
<dbReference type="PANTHER" id="PTHR45453">
    <property type="entry name" value="PHOSPHATE REGULON SENSOR PROTEIN PHOR"/>
    <property type="match status" value="1"/>
</dbReference>
<dbReference type="Proteomes" id="UP000674938">
    <property type="component" value="Unassembled WGS sequence"/>
</dbReference>
<dbReference type="InterPro" id="IPR005467">
    <property type="entry name" value="His_kinase_dom"/>
</dbReference>
<dbReference type="SMART" id="SM00387">
    <property type="entry name" value="HATPase_c"/>
    <property type="match status" value="1"/>
</dbReference>
<dbReference type="InterPro" id="IPR003594">
    <property type="entry name" value="HATPase_dom"/>
</dbReference>
<gene>
    <name evidence="10" type="ORF">I6N95_04860</name>
</gene>
<evidence type="ECO:0000256" key="6">
    <source>
        <dbReference type="ARBA" id="ARBA00022777"/>
    </source>
</evidence>
<accession>A0A940P2N7</accession>
<dbReference type="EC" id="2.7.13.3" evidence="3"/>
<dbReference type="RefSeq" id="WP_209525231.1">
    <property type="nucleotide sequence ID" value="NZ_JAEEGA010000002.1"/>
</dbReference>
<sequence length="304" mass="33729">MNQVIWLGIGLGMMMMSVGGIYYTRRQLVKIIGQIDAQIDNLTNGNKIDAELNDETLTSKVFLKLKRLSEMLVAQQTASQQQHQQIQQLIADISHQVKTPIANIKMLNDTLLEQPLAENNRQEMQRQLTGQVNKLAELVQGMLKASQLETGAVVVQPSEQLLLGTLGQAISDIGVQAEKRSIEIHVECPEVIVKHDPKWTAEAFFNLLDNAVKYTPVGGTIQIVCQPLELYTRISITDTGMGISEDEQAQVFQRFYRSPSVSQIEGVGIGLFLTNQIIQQQGGYLRMTSEVGAGTTLDVFLPNH</sequence>
<keyword evidence="8" id="KW-0472">Membrane</keyword>
<dbReference type="InterPro" id="IPR036097">
    <property type="entry name" value="HisK_dim/P_sf"/>
</dbReference>
<evidence type="ECO:0000256" key="2">
    <source>
        <dbReference type="ARBA" id="ARBA00004370"/>
    </source>
</evidence>
<protein>
    <recommendedName>
        <fullName evidence="3">histidine kinase</fullName>
        <ecNumber evidence="3">2.7.13.3</ecNumber>
    </recommendedName>
</protein>
<evidence type="ECO:0000256" key="4">
    <source>
        <dbReference type="ARBA" id="ARBA00022553"/>
    </source>
</evidence>
<evidence type="ECO:0000259" key="9">
    <source>
        <dbReference type="PROSITE" id="PS50109"/>
    </source>
</evidence>
<dbReference type="AlphaFoldDB" id="A0A940P2N7"/>
<dbReference type="Pfam" id="PF00512">
    <property type="entry name" value="HisKA"/>
    <property type="match status" value="1"/>
</dbReference>
<dbReference type="PANTHER" id="PTHR45453:SF1">
    <property type="entry name" value="PHOSPHATE REGULON SENSOR PROTEIN PHOR"/>
    <property type="match status" value="1"/>
</dbReference>
<comment type="caution">
    <text evidence="10">The sequence shown here is derived from an EMBL/GenBank/DDBJ whole genome shotgun (WGS) entry which is preliminary data.</text>
</comment>
<keyword evidence="5" id="KW-0808">Transferase</keyword>
<evidence type="ECO:0000256" key="1">
    <source>
        <dbReference type="ARBA" id="ARBA00000085"/>
    </source>
</evidence>
<dbReference type="InterPro" id="IPR050351">
    <property type="entry name" value="BphY/WalK/GraS-like"/>
</dbReference>
<dbReference type="SUPFAM" id="SSF47384">
    <property type="entry name" value="Homodimeric domain of signal transducing histidine kinase"/>
    <property type="match status" value="1"/>
</dbReference>
<feature type="domain" description="Histidine kinase" evidence="9">
    <location>
        <begin position="92"/>
        <end position="304"/>
    </location>
</feature>
<evidence type="ECO:0000313" key="10">
    <source>
        <dbReference type="EMBL" id="MBP1040339.1"/>
    </source>
</evidence>
<dbReference type="Pfam" id="PF02518">
    <property type="entry name" value="HATPase_c"/>
    <property type="match status" value="1"/>
</dbReference>
<evidence type="ECO:0000256" key="5">
    <source>
        <dbReference type="ARBA" id="ARBA00022679"/>
    </source>
</evidence>
<dbReference type="SMART" id="SM00388">
    <property type="entry name" value="HisKA"/>
    <property type="match status" value="1"/>
</dbReference>
<dbReference type="CDD" id="cd00082">
    <property type="entry name" value="HisKA"/>
    <property type="match status" value="1"/>
</dbReference>
<keyword evidence="7" id="KW-0902">Two-component regulatory system</keyword>
<organism evidence="10 11">
    <name type="scientific">Vagococcus allomyrinae</name>
    <dbReference type="NCBI Taxonomy" id="2794353"/>
    <lineage>
        <taxon>Bacteria</taxon>
        <taxon>Bacillati</taxon>
        <taxon>Bacillota</taxon>
        <taxon>Bacilli</taxon>
        <taxon>Lactobacillales</taxon>
        <taxon>Enterococcaceae</taxon>
        <taxon>Vagococcus</taxon>
    </lineage>
</organism>
<dbReference type="GO" id="GO:0016036">
    <property type="term" value="P:cellular response to phosphate starvation"/>
    <property type="evidence" value="ECO:0007669"/>
    <property type="project" value="TreeGrafter"/>
</dbReference>
<dbReference type="SUPFAM" id="SSF55874">
    <property type="entry name" value="ATPase domain of HSP90 chaperone/DNA topoisomerase II/histidine kinase"/>
    <property type="match status" value="1"/>
</dbReference>
<dbReference type="PROSITE" id="PS50109">
    <property type="entry name" value="HIS_KIN"/>
    <property type="match status" value="1"/>
</dbReference>
<dbReference type="EMBL" id="JAEEGA010000002">
    <property type="protein sequence ID" value="MBP1040339.1"/>
    <property type="molecule type" value="Genomic_DNA"/>
</dbReference>
<keyword evidence="4" id="KW-0597">Phosphoprotein</keyword>
<evidence type="ECO:0000256" key="8">
    <source>
        <dbReference type="SAM" id="Phobius"/>
    </source>
</evidence>
<feature type="transmembrane region" description="Helical" evidence="8">
    <location>
        <begin position="6"/>
        <end position="24"/>
    </location>
</feature>
<dbReference type="Gene3D" id="1.10.287.130">
    <property type="match status" value="1"/>
</dbReference>
<dbReference type="GO" id="GO:0000155">
    <property type="term" value="F:phosphorelay sensor kinase activity"/>
    <property type="evidence" value="ECO:0007669"/>
    <property type="project" value="InterPro"/>
</dbReference>
<dbReference type="InterPro" id="IPR003661">
    <property type="entry name" value="HisK_dim/P_dom"/>
</dbReference>
<comment type="catalytic activity">
    <reaction evidence="1">
        <text>ATP + protein L-histidine = ADP + protein N-phospho-L-histidine.</text>
        <dbReference type="EC" id="2.7.13.3"/>
    </reaction>
</comment>
<keyword evidence="8" id="KW-1133">Transmembrane helix</keyword>
<evidence type="ECO:0000256" key="7">
    <source>
        <dbReference type="ARBA" id="ARBA00023012"/>
    </source>
</evidence>
<dbReference type="GO" id="GO:0005886">
    <property type="term" value="C:plasma membrane"/>
    <property type="evidence" value="ECO:0007669"/>
    <property type="project" value="TreeGrafter"/>
</dbReference>
<evidence type="ECO:0000256" key="3">
    <source>
        <dbReference type="ARBA" id="ARBA00012438"/>
    </source>
</evidence>
<dbReference type="PRINTS" id="PR00344">
    <property type="entry name" value="BCTRLSENSOR"/>
</dbReference>
<name>A0A940P2N7_9ENTE</name>
<dbReference type="GO" id="GO:0004721">
    <property type="term" value="F:phosphoprotein phosphatase activity"/>
    <property type="evidence" value="ECO:0007669"/>
    <property type="project" value="TreeGrafter"/>
</dbReference>
<keyword evidence="6 10" id="KW-0418">Kinase</keyword>
<dbReference type="Gene3D" id="3.30.565.10">
    <property type="entry name" value="Histidine kinase-like ATPase, C-terminal domain"/>
    <property type="match status" value="1"/>
</dbReference>